<proteinExistence type="predicted"/>
<name>A0A6J7EXP0_9ZZZZ</name>
<sequence length="448" mass="51316">MDLISTQDLTNQIDRVCVPMHGGPNDYDDVLDAVGDRSVVLLGEATHGTREFYAERARITRRLITESGFIAVAAEADWPDACRVHRYVTGVSDDTSANQSLGDFRRFPAWMWRNLEVVAFVEWLRHHNQQLVPQDRVGFYGLDLYSLHASIEAVLGYLDGVDPQAAARARERYACFDRIERDGPAYGARTWRNASDSCEPQVVEQLIDLRERSADYLARNGWFERDEFFFARQNARLVRDAEEYYREMYRADVSSWNLRDLHMAETVQALSEHLVGVDRPAKIVVWEHNSHVGDARSTGMARRGEHNVGQLLRQQYGADDVLLVGFTTYDGTVTAASNWGGVAERKRVRRALPGSVEELFHEVGHPRFSLRTRLDGALADHLREWRLHRAIGVIYRPETELASHYVETRVADQFDVVIHIDRTHALEPLERTSMWEQGEFPDTYPFGL</sequence>
<gene>
    <name evidence="1" type="ORF">UFOPK3376_02462</name>
</gene>
<reference evidence="1" key="1">
    <citation type="submission" date="2020-05" db="EMBL/GenBank/DDBJ databases">
        <authorList>
            <person name="Chiriac C."/>
            <person name="Salcher M."/>
            <person name="Ghai R."/>
            <person name="Kavagutti S V."/>
        </authorList>
    </citation>
    <scope>NUCLEOTIDE SEQUENCE</scope>
</reference>
<dbReference type="SUPFAM" id="SSF159501">
    <property type="entry name" value="EreA/ChaN-like"/>
    <property type="match status" value="1"/>
</dbReference>
<dbReference type="EMBL" id="CAFBLP010000080">
    <property type="protein sequence ID" value="CAB4887131.1"/>
    <property type="molecule type" value="Genomic_DNA"/>
</dbReference>
<dbReference type="Gene3D" id="3.40.1660.10">
    <property type="entry name" value="EreA-like (biosynthetic domain)"/>
    <property type="match status" value="1"/>
</dbReference>
<dbReference type="Gene3D" id="3.30.1870.10">
    <property type="entry name" value="EreA-like, domain 2"/>
    <property type="match status" value="1"/>
</dbReference>
<dbReference type="PANTHER" id="PTHR31299">
    <property type="entry name" value="ESTERASE, PUTATIVE (AFU_ORTHOLOGUE AFUA_1G05850)-RELATED"/>
    <property type="match status" value="1"/>
</dbReference>
<dbReference type="PANTHER" id="PTHR31299:SF0">
    <property type="entry name" value="ESTERASE, PUTATIVE (AFU_ORTHOLOGUE AFUA_1G05850)-RELATED"/>
    <property type="match status" value="1"/>
</dbReference>
<dbReference type="GO" id="GO:0046677">
    <property type="term" value="P:response to antibiotic"/>
    <property type="evidence" value="ECO:0007669"/>
    <property type="project" value="InterPro"/>
</dbReference>
<dbReference type="AlphaFoldDB" id="A0A6J7EXP0"/>
<protein>
    <submittedName>
        <fullName evidence="1">Unannotated protein</fullName>
    </submittedName>
</protein>
<dbReference type="InterPro" id="IPR007815">
    <property type="entry name" value="Emycin_Estase"/>
</dbReference>
<dbReference type="Gene3D" id="1.20.1440.30">
    <property type="entry name" value="Biosynthetic Protein domain"/>
    <property type="match status" value="1"/>
</dbReference>
<evidence type="ECO:0000313" key="1">
    <source>
        <dbReference type="EMBL" id="CAB4887131.1"/>
    </source>
</evidence>
<dbReference type="InterPro" id="IPR052036">
    <property type="entry name" value="Hydrolase/PRTase-associated"/>
</dbReference>
<dbReference type="PIRSF" id="PIRSF036794">
    <property type="entry name" value="UCP_erythr_ester"/>
    <property type="match status" value="1"/>
</dbReference>
<dbReference type="CDD" id="cd14728">
    <property type="entry name" value="Ere-like"/>
    <property type="match status" value="1"/>
</dbReference>
<organism evidence="1">
    <name type="scientific">freshwater metagenome</name>
    <dbReference type="NCBI Taxonomy" id="449393"/>
    <lineage>
        <taxon>unclassified sequences</taxon>
        <taxon>metagenomes</taxon>
        <taxon>ecological metagenomes</taxon>
    </lineage>
</organism>
<accession>A0A6J7EXP0</accession>
<dbReference type="Pfam" id="PF05139">
    <property type="entry name" value="Erythro_esteras"/>
    <property type="match status" value="1"/>
</dbReference>
<dbReference type="InterPro" id="IPR014622">
    <property type="entry name" value="UCP036794_erythomycin"/>
</dbReference>